<evidence type="ECO:0000313" key="1">
    <source>
        <dbReference type="EnsemblPlants" id="LPERR01G09640.1"/>
    </source>
</evidence>
<sequence>MVAEMRALEARARACYSEASVSLSSDEFIQLLLLDGCFVLEFFSKCRNKEEAKQTYVPVCWSVNLILADMLLMENQVSFFIVDKFYNIVTGIQGSSKFLLNIIVDAYSRPGDPIRQPSAD</sequence>
<protein>
    <submittedName>
        <fullName evidence="1">Uncharacterized protein</fullName>
    </submittedName>
</protein>
<dbReference type="Pfam" id="PF03140">
    <property type="entry name" value="DUF247"/>
    <property type="match status" value="1"/>
</dbReference>
<organism evidence="1 2">
    <name type="scientific">Leersia perrieri</name>
    <dbReference type="NCBI Taxonomy" id="77586"/>
    <lineage>
        <taxon>Eukaryota</taxon>
        <taxon>Viridiplantae</taxon>
        <taxon>Streptophyta</taxon>
        <taxon>Embryophyta</taxon>
        <taxon>Tracheophyta</taxon>
        <taxon>Spermatophyta</taxon>
        <taxon>Magnoliopsida</taxon>
        <taxon>Liliopsida</taxon>
        <taxon>Poales</taxon>
        <taxon>Poaceae</taxon>
        <taxon>BOP clade</taxon>
        <taxon>Oryzoideae</taxon>
        <taxon>Oryzeae</taxon>
        <taxon>Oryzinae</taxon>
        <taxon>Leersia</taxon>
    </lineage>
</organism>
<proteinExistence type="predicted"/>
<keyword evidence="2" id="KW-1185">Reference proteome</keyword>
<reference evidence="1" key="3">
    <citation type="submission" date="2015-04" db="UniProtKB">
        <authorList>
            <consortium name="EnsemblPlants"/>
        </authorList>
    </citation>
    <scope>IDENTIFICATION</scope>
</reference>
<dbReference type="Proteomes" id="UP000032180">
    <property type="component" value="Chromosome 1"/>
</dbReference>
<dbReference type="EnsemblPlants" id="LPERR01G09640.1">
    <property type="protein sequence ID" value="LPERR01G09640.1"/>
    <property type="gene ID" value="LPERR01G09640"/>
</dbReference>
<evidence type="ECO:0000313" key="2">
    <source>
        <dbReference type="Proteomes" id="UP000032180"/>
    </source>
</evidence>
<reference evidence="2" key="2">
    <citation type="submission" date="2013-12" db="EMBL/GenBank/DDBJ databases">
        <authorList>
            <person name="Yu Y."/>
            <person name="Lee S."/>
            <person name="de Baynast K."/>
            <person name="Wissotski M."/>
            <person name="Liu L."/>
            <person name="Talag J."/>
            <person name="Goicoechea J."/>
            <person name="Angelova A."/>
            <person name="Jetty R."/>
            <person name="Kudrna D."/>
            <person name="Golser W."/>
            <person name="Rivera L."/>
            <person name="Zhang J."/>
            <person name="Wing R."/>
        </authorList>
    </citation>
    <scope>NUCLEOTIDE SEQUENCE</scope>
</reference>
<dbReference type="InterPro" id="IPR004158">
    <property type="entry name" value="DUF247_pln"/>
</dbReference>
<reference evidence="1 2" key="1">
    <citation type="submission" date="2012-08" db="EMBL/GenBank/DDBJ databases">
        <title>Oryza genome evolution.</title>
        <authorList>
            <person name="Wing R.A."/>
        </authorList>
    </citation>
    <scope>NUCLEOTIDE SEQUENCE</scope>
</reference>
<accession>A0A0D9UZB3</accession>
<dbReference type="HOGENOM" id="CLU_2053012_0_0_1"/>
<dbReference type="PANTHER" id="PTHR31170">
    <property type="entry name" value="BNAC04G53230D PROTEIN"/>
    <property type="match status" value="1"/>
</dbReference>
<dbReference type="AlphaFoldDB" id="A0A0D9UZB3"/>
<dbReference type="Gramene" id="LPERR01G09640.1">
    <property type="protein sequence ID" value="LPERR01G09640.1"/>
    <property type="gene ID" value="LPERR01G09640"/>
</dbReference>
<dbReference type="STRING" id="77586.A0A0D9UZB3"/>
<name>A0A0D9UZB3_9ORYZ</name>